<feature type="transmembrane region" description="Helical" evidence="7">
    <location>
        <begin position="231"/>
        <end position="253"/>
    </location>
</feature>
<evidence type="ECO:0000256" key="5">
    <source>
        <dbReference type="ARBA" id="ARBA00022989"/>
    </source>
</evidence>
<dbReference type="Pfam" id="PF00528">
    <property type="entry name" value="BPD_transp_1"/>
    <property type="match status" value="1"/>
</dbReference>
<dbReference type="PANTHER" id="PTHR30193">
    <property type="entry name" value="ABC TRANSPORTER PERMEASE PROTEIN"/>
    <property type="match status" value="1"/>
</dbReference>
<keyword evidence="11" id="KW-1185">Reference proteome</keyword>
<keyword evidence="6 7" id="KW-0472">Membrane</keyword>
<comment type="subcellular location">
    <subcellularLocation>
        <location evidence="1 7">Cell membrane</location>
        <topology evidence="1 7">Multi-pass membrane protein</topology>
    </subcellularLocation>
</comment>
<dbReference type="RefSeq" id="WP_163742405.1">
    <property type="nucleotide sequence ID" value="NZ_JAAGOA010000019.1"/>
</dbReference>
<feature type="transmembrane region" description="Helical" evidence="7">
    <location>
        <begin position="174"/>
        <end position="197"/>
    </location>
</feature>
<name>A0A6L9SF76_9ACTN</name>
<dbReference type="SUPFAM" id="SSF161098">
    <property type="entry name" value="MetI-like"/>
    <property type="match status" value="1"/>
</dbReference>
<evidence type="ECO:0000256" key="4">
    <source>
        <dbReference type="ARBA" id="ARBA00022692"/>
    </source>
</evidence>
<dbReference type="PANTHER" id="PTHR30193:SF1">
    <property type="entry name" value="ABC TRANSPORTER PERMEASE PROTEIN YESP-RELATED"/>
    <property type="match status" value="1"/>
</dbReference>
<evidence type="ECO:0000313" key="10">
    <source>
        <dbReference type="EMBL" id="NEE03132.1"/>
    </source>
</evidence>
<reference evidence="10 11" key="1">
    <citation type="submission" date="2020-02" db="EMBL/GenBank/DDBJ databases">
        <authorList>
            <person name="Li X.-J."/>
            <person name="Han X.-M."/>
        </authorList>
    </citation>
    <scope>NUCLEOTIDE SEQUENCE [LARGE SCALE GENOMIC DNA]</scope>
    <source>
        <strain evidence="10 11">CCTCC AB 2017055</strain>
    </source>
</reference>
<evidence type="ECO:0000256" key="3">
    <source>
        <dbReference type="ARBA" id="ARBA00022475"/>
    </source>
</evidence>
<sequence length="316" mass="35242">MALAVDTGSGSGTGTGGPRRAPVKTRLRRWTGLLYISPWIAGLLIFTAYPFAYSFYLSFTDWKGIGAKNFVGVDNYTSMFTDDPLFMKSVWNTAYYTIISVPGGMILAFFLALLLNQRVRFMPIFRVAFYLPSVTIGVATAVLWIHILGPDGAFNDLLGLFGIRGPNWFASETWAMPGLILMSFWGIGQNMIIYLAALQSVPQDLYDAAEIDGANSVQRTRHVTFPMITPAIFLTLILGIINSFQTFTVALIVTNGGPNDATTFVLLHIYNNAFRYFQLGYASAMAWVLFLLMLVFTLIQFGLARRWVFYQGEVTR</sequence>
<evidence type="ECO:0000256" key="6">
    <source>
        <dbReference type="ARBA" id="ARBA00023136"/>
    </source>
</evidence>
<accession>A0A6L9SF76</accession>
<evidence type="ECO:0000256" key="1">
    <source>
        <dbReference type="ARBA" id="ARBA00004651"/>
    </source>
</evidence>
<organism evidence="10 11">
    <name type="scientific">Phytoactinopolyspora halotolerans</name>
    <dbReference type="NCBI Taxonomy" id="1981512"/>
    <lineage>
        <taxon>Bacteria</taxon>
        <taxon>Bacillati</taxon>
        <taxon>Actinomycetota</taxon>
        <taxon>Actinomycetes</taxon>
        <taxon>Jiangellales</taxon>
        <taxon>Jiangellaceae</taxon>
        <taxon>Phytoactinopolyspora</taxon>
    </lineage>
</organism>
<keyword evidence="3" id="KW-1003">Cell membrane</keyword>
<evidence type="ECO:0000313" key="11">
    <source>
        <dbReference type="Proteomes" id="UP000475214"/>
    </source>
</evidence>
<dbReference type="AlphaFoldDB" id="A0A6L9SF76"/>
<keyword evidence="5 7" id="KW-1133">Transmembrane helix</keyword>
<dbReference type="GO" id="GO:0055085">
    <property type="term" value="P:transmembrane transport"/>
    <property type="evidence" value="ECO:0007669"/>
    <property type="project" value="InterPro"/>
</dbReference>
<dbReference type="Proteomes" id="UP000475214">
    <property type="component" value="Unassembled WGS sequence"/>
</dbReference>
<feature type="transmembrane region" description="Helical" evidence="7">
    <location>
        <begin position="127"/>
        <end position="147"/>
    </location>
</feature>
<dbReference type="InterPro" id="IPR035906">
    <property type="entry name" value="MetI-like_sf"/>
</dbReference>
<feature type="transmembrane region" description="Helical" evidence="7">
    <location>
        <begin position="33"/>
        <end position="52"/>
    </location>
</feature>
<keyword evidence="2 7" id="KW-0813">Transport</keyword>
<dbReference type="CDD" id="cd06261">
    <property type="entry name" value="TM_PBP2"/>
    <property type="match status" value="1"/>
</dbReference>
<keyword evidence="4 7" id="KW-0812">Transmembrane</keyword>
<evidence type="ECO:0000256" key="2">
    <source>
        <dbReference type="ARBA" id="ARBA00022448"/>
    </source>
</evidence>
<protein>
    <submittedName>
        <fullName evidence="10">Sugar ABC transporter permease</fullName>
    </submittedName>
</protein>
<dbReference type="Gene3D" id="1.10.3720.10">
    <property type="entry name" value="MetI-like"/>
    <property type="match status" value="1"/>
</dbReference>
<dbReference type="InterPro" id="IPR051393">
    <property type="entry name" value="ABC_transporter_permease"/>
</dbReference>
<evidence type="ECO:0000256" key="7">
    <source>
        <dbReference type="RuleBase" id="RU363032"/>
    </source>
</evidence>
<comment type="similarity">
    <text evidence="7">Belongs to the binding-protein-dependent transport system permease family.</text>
</comment>
<evidence type="ECO:0000256" key="8">
    <source>
        <dbReference type="SAM" id="MobiDB-lite"/>
    </source>
</evidence>
<proteinExistence type="inferred from homology"/>
<comment type="caution">
    <text evidence="10">The sequence shown here is derived from an EMBL/GenBank/DDBJ whole genome shotgun (WGS) entry which is preliminary data.</text>
</comment>
<feature type="transmembrane region" description="Helical" evidence="7">
    <location>
        <begin position="273"/>
        <end position="299"/>
    </location>
</feature>
<feature type="domain" description="ABC transmembrane type-1" evidence="9">
    <location>
        <begin position="90"/>
        <end position="300"/>
    </location>
</feature>
<dbReference type="InterPro" id="IPR000515">
    <property type="entry name" value="MetI-like"/>
</dbReference>
<gene>
    <name evidence="10" type="ORF">G1H10_23485</name>
</gene>
<dbReference type="GO" id="GO:0005886">
    <property type="term" value="C:plasma membrane"/>
    <property type="evidence" value="ECO:0007669"/>
    <property type="project" value="UniProtKB-SubCell"/>
</dbReference>
<feature type="transmembrane region" description="Helical" evidence="7">
    <location>
        <begin position="94"/>
        <end position="115"/>
    </location>
</feature>
<evidence type="ECO:0000259" key="9">
    <source>
        <dbReference type="PROSITE" id="PS50928"/>
    </source>
</evidence>
<feature type="region of interest" description="Disordered" evidence="8">
    <location>
        <begin position="1"/>
        <end position="21"/>
    </location>
</feature>
<dbReference type="PROSITE" id="PS50928">
    <property type="entry name" value="ABC_TM1"/>
    <property type="match status" value="1"/>
</dbReference>
<dbReference type="EMBL" id="JAAGOA010000019">
    <property type="protein sequence ID" value="NEE03132.1"/>
    <property type="molecule type" value="Genomic_DNA"/>
</dbReference>